<protein>
    <submittedName>
        <fullName evidence="1">Uncharacterized protein</fullName>
    </submittedName>
</protein>
<accession>A0A345PFY5</accession>
<dbReference type="KEGG" id="ocn:CUC15_08295"/>
<reference evidence="2" key="1">
    <citation type="submission" date="2017-11" db="EMBL/GenBank/DDBJ databases">
        <authorList>
            <person name="Zhu W."/>
        </authorList>
    </citation>
    <scope>NUCLEOTIDE SEQUENCE [LARGE SCALE GENOMIC DNA]</scope>
    <source>
        <strain evidence="2">160</strain>
    </source>
</reference>
<sequence length="150" mass="17673">MKKVTVSVAEDLGYGTLMWVYANNHKVYHSNKRVDRVESFDDLDSNFLGKIEALDLNKADKKTVLNLILEKTDRIFGVCIDKRQNEKNNGTKDYSVVFFPSWEQVRIFAETKFQELEETEVQRKKEAKEKWLERGRLFAQKKHADKEKVK</sequence>
<proteinExistence type="predicted"/>
<gene>
    <name evidence="1" type="ORF">CUC15_08295</name>
</gene>
<keyword evidence="2" id="KW-1185">Reference proteome</keyword>
<organism evidence="1 2">
    <name type="scientific">Oceanobacillus zhaokaii</name>
    <dbReference type="NCBI Taxonomy" id="2052660"/>
    <lineage>
        <taxon>Bacteria</taxon>
        <taxon>Bacillati</taxon>
        <taxon>Bacillota</taxon>
        <taxon>Bacilli</taxon>
        <taxon>Bacillales</taxon>
        <taxon>Bacillaceae</taxon>
        <taxon>Oceanobacillus</taxon>
    </lineage>
</organism>
<name>A0A345PFY5_9BACI</name>
<dbReference type="EMBL" id="CP024848">
    <property type="protein sequence ID" value="AXI08915.1"/>
    <property type="molecule type" value="Genomic_DNA"/>
</dbReference>
<dbReference type="OrthoDB" id="2718421at2"/>
<evidence type="ECO:0000313" key="2">
    <source>
        <dbReference type="Proteomes" id="UP000253908"/>
    </source>
</evidence>
<dbReference type="RefSeq" id="WP_114916209.1">
    <property type="nucleotide sequence ID" value="NZ_CP024848.1"/>
</dbReference>
<dbReference type="Proteomes" id="UP000253908">
    <property type="component" value="Chromosome"/>
</dbReference>
<dbReference type="AlphaFoldDB" id="A0A345PFY5"/>
<evidence type="ECO:0000313" key="1">
    <source>
        <dbReference type="EMBL" id="AXI08915.1"/>
    </source>
</evidence>